<dbReference type="EMBL" id="ACEC01000026">
    <property type="protein sequence ID" value="EEG31690.1"/>
    <property type="molecule type" value="Genomic_DNA"/>
</dbReference>
<dbReference type="InterPro" id="IPR013783">
    <property type="entry name" value="Ig-like_fold"/>
</dbReference>
<evidence type="ECO:0000313" key="10">
    <source>
        <dbReference type="Proteomes" id="UP000003340"/>
    </source>
</evidence>
<feature type="domain" description="Bacterial alpha-L-rhamnosidase N-terminal" evidence="6">
    <location>
        <begin position="398"/>
        <end position="528"/>
    </location>
</feature>
<dbReference type="SUPFAM" id="SSF49373">
    <property type="entry name" value="Invasin/intimin cell-adhesion fragments"/>
    <property type="match status" value="1"/>
</dbReference>
<protein>
    <recommendedName>
        <fullName evidence="2">alpha-L-rhamnosidase</fullName>
        <ecNumber evidence="2">3.2.1.40</ecNumber>
    </recommendedName>
</protein>
<dbReference type="InterPro" id="IPR035396">
    <property type="entry name" value="Bac_rhamnosid6H"/>
</dbReference>
<dbReference type="Gene3D" id="2.60.420.10">
    <property type="entry name" value="Maltose phosphorylase, domain 3"/>
    <property type="match status" value="1"/>
</dbReference>
<dbReference type="STRING" id="537013.CLOSTMETH_00725"/>
<dbReference type="InterPro" id="IPR016007">
    <property type="entry name" value="Alpha_rhamnosid"/>
</dbReference>
<dbReference type="Gene3D" id="1.20.1270.90">
    <property type="entry name" value="AF1782-like"/>
    <property type="match status" value="4"/>
</dbReference>
<dbReference type="Gene3D" id="2.60.40.10">
    <property type="entry name" value="Immunoglobulins"/>
    <property type="match status" value="1"/>
</dbReference>
<dbReference type="Pfam" id="PF08531">
    <property type="entry name" value="Bac_rhamnosid_N"/>
    <property type="match status" value="1"/>
</dbReference>
<evidence type="ECO:0000259" key="7">
    <source>
        <dbReference type="Pfam" id="PF17389"/>
    </source>
</evidence>
<feature type="transmembrane region" description="Helical" evidence="4">
    <location>
        <begin position="1779"/>
        <end position="1799"/>
    </location>
</feature>
<gene>
    <name evidence="9" type="ORF">CLOSTMETH_00725</name>
</gene>
<dbReference type="GO" id="GO:0030596">
    <property type="term" value="F:alpha-L-rhamnosidase activity"/>
    <property type="evidence" value="ECO:0007669"/>
    <property type="project" value="UniProtKB-EC"/>
</dbReference>
<dbReference type="Pfam" id="PF25788">
    <property type="entry name" value="Ig_Rha78A_N"/>
    <property type="match status" value="1"/>
</dbReference>
<feature type="domain" description="Alpha-L-rhamnosidase C-terminal" evidence="8">
    <location>
        <begin position="996"/>
        <end position="1062"/>
    </location>
</feature>
<dbReference type="InterPro" id="IPR008902">
    <property type="entry name" value="Rhamnosid_concanavalin"/>
</dbReference>
<accession>C0EA71</accession>
<evidence type="ECO:0000256" key="1">
    <source>
        <dbReference type="ARBA" id="ARBA00001445"/>
    </source>
</evidence>
<dbReference type="eggNOG" id="COG1196">
    <property type="taxonomic scope" value="Bacteria"/>
</dbReference>
<dbReference type="InterPro" id="IPR008928">
    <property type="entry name" value="6-hairpin_glycosidase_sf"/>
</dbReference>
<evidence type="ECO:0000256" key="4">
    <source>
        <dbReference type="SAM" id="Phobius"/>
    </source>
</evidence>
<dbReference type="Gene3D" id="2.60.120.560">
    <property type="entry name" value="Exo-inulinase, domain 1"/>
    <property type="match status" value="2"/>
</dbReference>
<dbReference type="eggNOG" id="COG3408">
    <property type="taxonomic scope" value="Bacteria"/>
</dbReference>
<proteinExistence type="predicted"/>
<evidence type="ECO:0000313" key="9">
    <source>
        <dbReference type="EMBL" id="EEG31690.1"/>
    </source>
</evidence>
<evidence type="ECO:0000256" key="2">
    <source>
        <dbReference type="ARBA" id="ARBA00012652"/>
    </source>
</evidence>
<reference evidence="9 10" key="2">
    <citation type="submission" date="2009-02" db="EMBL/GenBank/DDBJ databases">
        <title>Draft genome sequence of Clostridium methylpentosum (DSM 5476).</title>
        <authorList>
            <person name="Sudarsanam P."/>
            <person name="Ley R."/>
            <person name="Guruge J."/>
            <person name="Turnbaugh P.J."/>
            <person name="Mahowald M."/>
            <person name="Liep D."/>
            <person name="Gordon J."/>
        </authorList>
    </citation>
    <scope>NUCLEOTIDE SEQUENCE [LARGE SCALE GENOMIC DNA]</scope>
    <source>
        <strain evidence="9 10">DSM 5476</strain>
    </source>
</reference>
<dbReference type="InterPro" id="IPR035398">
    <property type="entry name" value="Bac_rhamnosid_C"/>
</dbReference>
<keyword evidence="4" id="KW-0812">Transmembrane</keyword>
<dbReference type="Gene3D" id="2.60.40.1080">
    <property type="match status" value="2"/>
</dbReference>
<name>C0EA71_9FIRM</name>
<dbReference type="InterPro" id="IPR008964">
    <property type="entry name" value="Invasin/intimin_cell_adhesion"/>
</dbReference>
<evidence type="ECO:0000256" key="3">
    <source>
        <dbReference type="ARBA" id="ARBA00022801"/>
    </source>
</evidence>
<dbReference type="Proteomes" id="UP000003340">
    <property type="component" value="Unassembled WGS sequence"/>
</dbReference>
<dbReference type="PANTHER" id="PTHR33307">
    <property type="entry name" value="ALPHA-RHAMNOSIDASE (EUROFUNG)"/>
    <property type="match status" value="1"/>
</dbReference>
<dbReference type="Gene3D" id="1.50.10.10">
    <property type="match status" value="1"/>
</dbReference>
<evidence type="ECO:0000259" key="6">
    <source>
        <dbReference type="Pfam" id="PF08531"/>
    </source>
</evidence>
<keyword evidence="4" id="KW-0472">Membrane</keyword>
<dbReference type="InterPro" id="IPR012341">
    <property type="entry name" value="6hp_glycosidase-like_sf"/>
</dbReference>
<dbReference type="Pfam" id="PF05592">
    <property type="entry name" value="Bac_rhamnosid"/>
    <property type="match status" value="1"/>
</dbReference>
<dbReference type="InterPro" id="IPR013737">
    <property type="entry name" value="Bac_rhamnosid_N"/>
</dbReference>
<evidence type="ECO:0000259" key="5">
    <source>
        <dbReference type="Pfam" id="PF05592"/>
    </source>
</evidence>
<sequence length="1804" mass="197055">MIERKDMRMKKILSGLVAATLVFSSILSSGILVSAQTGNRAPLAPSNLKTELLEQAYGINTKDPSFSWVVNDPDQNEEQTAYRIVFANTLADVESGTYLHDTGWTESSENTYVKVEGLSALLSDNDLCYWQVQTKDKDGKESPLSEPQAFTTAVGSEWASINGIWAGKSDVDPYADWTDYRFEADVTVKENALGLIFHSTDNTHNYMWQFNAVQNKLNPHIMNGSWSQITSVDLAQSGVKIAVNSTFRVRIDIVDGTAKTYVDTTVTGDAYTLVDTRAADKYGRGIIGFRTGGSETGSVDNLRVVKLSADGTEGDSLYENDFSNATTEFSGCSVQNGALNVPKGQGNGSILKLGGESKVEKGNFVFLRDEFNVENLGNVEKAVLSVTAKSPEKTRQYVFNMYMNGEFVGLGPARYGTNTLYYNTYDVTSLLREGANALGAINYTQDEKSFLSQLTLYYKDGSSAVVSNSGRDKDGWKSLDGTDIFGDDGYSIGTSYFNANAENINANLFPYGWDEPGFDETGWNAVEDKGAIVDSFSLTPYDADNVDRYLYDSAVVENKGDGVYWIDLGKEIVGGLHLDVDSPVSQQMTLYYGEEGNREAGTVQWQMNTGNKYREYWTLKEGQQTIENIGMKTFRYVRIENCPVELTTENVKGLAMHQEFSEDESSFTSSNEMLNEIYDMMKYTIKATNQDLMVDSQSRERGAYEGDALINMLSSYAFEDDYTLSRFSFEYLNTHSTWPAEYVLFSVEMQWYDYLYTGNIDSLRENYEILKGKLFSQYYDEKMGLMGKPNLAYLVDWPSSERDGYMFNEAHYNTVFNAVAVGAYSDMAKIAQALGNEEDAAFYQTRSNTIKENMISKLYNAEKGAFRDGLTSDGTPIDHYAQHATAFPLSYNVFSDTEMAESLAGYIKSQGKIRMSVYGSFFLLRGLYNAEAGDVANALMADTDASQGQRTWAYMIRTLGATISTEAWNEANKSNMTYSHPWGSAPGSQIPQGMFGIQPTTPGFDTFQVKFQPGDVENASIKIPSLKGSIEASFNQNTTSNFMETSVTIPVNTKAEVFLPAASSGHDYLIVDGESVEAVRDGNYLKVELGSGVHTVSLPIAAKLTASVETSSPLFVGEEGKLILNAVDANGESVSFDGAQISYSSSDETVATVAEDGTISYLAEGNATLKADVVFPSLTIGGQVIHNVAVTATADITIQQPKITEVYIKLGIDDTNGELHVGDTTKASLMATLESGKQFEISNVDFTVSDDSVVTVDENGTITGVTGLKEALLTATTSDYLADLVSTFDISRFELLTFYMDGFDGGNSTFPGLPHQDGKLFVDKGKKVMYDGGKEWTDYTITAKFTVVSNAANITFRAQDANNFYLWQFRSDNKTLKTHVFKNGYSGGFKLLAEIPIPNINTTGENEVMIAVEGNRFMTYLNGALVDITYDNDLATGSVGVRNGSSESFLLDDLAISDRTLVTEREISVAEATDKTILNKVIAYAQSAIDNGEVDVLIPSVKQTFMDAFDHATAVAGRSEATQKQIDQAWAGLLTEIHKLGFVAGDKTELQELYDMASALDLNLYEDGAAKDAFIAALQAAKAVLDDPDALEGEITSAYETLLNAVDALVKLDKTALLSTIAQADVINGQLDKYVSTDAFTAAYAKAIEVRDAEKTTQAEIDAAQEALLNAMLELRYKPDKTILGNLLAQAASIDLSAYTAESVEAYNAVVAAAQAVYDDESPELKQSDVDNAVQQLKEAQSLLVAKDGAAISDSTVNGDQNAQTGLQSVKTGEQNKPILYVIIVLVAAAVIAVVLLLVKKFKK</sequence>
<reference evidence="9 10" key="1">
    <citation type="submission" date="2009-01" db="EMBL/GenBank/DDBJ databases">
        <authorList>
            <person name="Fulton L."/>
            <person name="Clifton S."/>
            <person name="Fulton B."/>
            <person name="Xu J."/>
            <person name="Minx P."/>
            <person name="Pepin K.H."/>
            <person name="Johnson M."/>
            <person name="Bhonagiri V."/>
            <person name="Nash W.E."/>
            <person name="Mardis E.R."/>
            <person name="Wilson R.K."/>
        </authorList>
    </citation>
    <scope>NUCLEOTIDE SEQUENCE [LARGE SCALE GENOMIC DNA]</scope>
    <source>
        <strain evidence="9 10">DSM 5476</strain>
    </source>
</reference>
<dbReference type="Pfam" id="PF17390">
    <property type="entry name" value="Bac_rhamnosid_C"/>
    <property type="match status" value="1"/>
</dbReference>
<feature type="domain" description="Alpha-L-rhamnosidase concanavalin-like" evidence="5">
    <location>
        <begin position="559"/>
        <end position="657"/>
    </location>
</feature>
<dbReference type="eggNOG" id="COG3250">
    <property type="taxonomic scope" value="Bacteria"/>
</dbReference>
<dbReference type="HOGENOM" id="CLU_002926_3_1_9"/>
<dbReference type="PANTHER" id="PTHR33307:SF6">
    <property type="entry name" value="ALPHA-RHAMNOSIDASE (EUROFUNG)-RELATED"/>
    <property type="match status" value="1"/>
</dbReference>
<evidence type="ECO:0000259" key="8">
    <source>
        <dbReference type="Pfam" id="PF17390"/>
    </source>
</evidence>
<dbReference type="Pfam" id="PF07554">
    <property type="entry name" value="FIVAR"/>
    <property type="match status" value="2"/>
</dbReference>
<dbReference type="Gene3D" id="2.60.120.260">
    <property type="entry name" value="Galactose-binding domain-like"/>
    <property type="match status" value="2"/>
</dbReference>
<comment type="catalytic activity">
    <reaction evidence="1">
        <text>Hydrolysis of terminal non-reducing alpha-L-rhamnose residues in alpha-L-rhamnosides.</text>
        <dbReference type="EC" id="3.2.1.40"/>
    </reaction>
</comment>
<dbReference type="EC" id="3.2.1.40" evidence="2"/>
<keyword evidence="3" id="KW-0378">Hydrolase</keyword>
<dbReference type="Pfam" id="PF17389">
    <property type="entry name" value="Bac_rhamnosid6H"/>
    <property type="match status" value="1"/>
</dbReference>
<dbReference type="SUPFAM" id="SSF48208">
    <property type="entry name" value="Six-hairpin glycosidases"/>
    <property type="match status" value="1"/>
</dbReference>
<keyword evidence="10" id="KW-1185">Reference proteome</keyword>
<feature type="domain" description="Alpha-L-rhamnosidase six-hairpin glycosidase" evidence="7">
    <location>
        <begin position="664"/>
        <end position="986"/>
    </location>
</feature>
<keyword evidence="4" id="KW-1133">Transmembrane helix</keyword>
<organism evidence="9 10">
    <name type="scientific">[Clostridium] methylpentosum DSM 5476</name>
    <dbReference type="NCBI Taxonomy" id="537013"/>
    <lineage>
        <taxon>Bacteria</taxon>
        <taxon>Bacillati</taxon>
        <taxon>Bacillota</taxon>
        <taxon>Clostridia</taxon>
        <taxon>Eubacteriales</taxon>
        <taxon>Oscillospiraceae</taxon>
        <taxon>Oscillospiraceae incertae sedis</taxon>
    </lineage>
</organism>
<dbReference type="GO" id="GO:0005975">
    <property type="term" value="P:carbohydrate metabolic process"/>
    <property type="evidence" value="ECO:0007669"/>
    <property type="project" value="InterPro"/>
</dbReference>
<comment type="caution">
    <text evidence="9">The sequence shown here is derived from an EMBL/GenBank/DDBJ whole genome shotgun (WGS) entry which is preliminary data.</text>
</comment>